<organism evidence="2">
    <name type="scientific">Caldilineaceae bacterium SB0664_bin_27</name>
    <dbReference type="NCBI Taxonomy" id="2605260"/>
    <lineage>
        <taxon>Bacteria</taxon>
        <taxon>Bacillati</taxon>
        <taxon>Chloroflexota</taxon>
        <taxon>Caldilineae</taxon>
        <taxon>Caldilineales</taxon>
        <taxon>Caldilineaceae</taxon>
    </lineage>
</organism>
<evidence type="ECO:0000313" key="2">
    <source>
        <dbReference type="EMBL" id="MXY95172.1"/>
    </source>
</evidence>
<dbReference type="InterPro" id="IPR011989">
    <property type="entry name" value="ARM-like"/>
</dbReference>
<comment type="caution">
    <text evidence="2">The sequence shown here is derived from an EMBL/GenBank/DDBJ whole genome shotgun (WGS) entry which is preliminary data.</text>
</comment>
<name>A0A6B0YZU5_9CHLR</name>
<reference evidence="2" key="1">
    <citation type="submission" date="2019-09" db="EMBL/GenBank/DDBJ databases">
        <title>Characterisation of the sponge microbiome using genome-centric metagenomics.</title>
        <authorList>
            <person name="Engelberts J.P."/>
            <person name="Robbins S.J."/>
            <person name="De Goeij J.M."/>
            <person name="Aranda M."/>
            <person name="Bell S.C."/>
            <person name="Webster N.S."/>
        </authorList>
    </citation>
    <scope>NUCLEOTIDE SEQUENCE</scope>
    <source>
        <strain evidence="2">SB0664_bin_27</strain>
    </source>
</reference>
<feature type="region of interest" description="Disordered" evidence="1">
    <location>
        <begin position="1"/>
        <end position="22"/>
    </location>
</feature>
<protein>
    <submittedName>
        <fullName evidence="2">HEAT repeat domain-containing protein</fullName>
    </submittedName>
</protein>
<sequence length="369" mass="40267">MSFIMQPTSAGSEHPNSGKMHSSYVRQQVTETVAADGDAQTQPKPAKSVEVLLAQLREDDVLPGKQELIVLSDLSLADMSRVQVAWGTLSDTCRLHIVHSLVEESAVNLHLQLGRLLRLALKDPLPDVRILAIRGLWEDREADLVGPLVHILNNDPHDAVRAAAAEALGAFVLAGELDELSPALAMRAEDALLAILHAEMEPLTVQAHALESIAFSGEMGIRELIEDCYYSHDDEMRIAALRAMGRSADVRWRSTAQAELGSPDTEMRAAAARACGELEARDALEDLVELLSDESKAVRLASIFALGRLGGRRAKEMLNAMSASEDSDEAKTAEQALEEALFYGDGQGIPLFDESLENWEDDADDWEAW</sequence>
<dbReference type="AlphaFoldDB" id="A0A6B0YZU5"/>
<evidence type="ECO:0000256" key="1">
    <source>
        <dbReference type="SAM" id="MobiDB-lite"/>
    </source>
</evidence>
<dbReference type="EMBL" id="VXRG01000137">
    <property type="protein sequence ID" value="MXY95172.1"/>
    <property type="molecule type" value="Genomic_DNA"/>
</dbReference>
<dbReference type="InterPro" id="IPR016024">
    <property type="entry name" value="ARM-type_fold"/>
</dbReference>
<dbReference type="SMART" id="SM00567">
    <property type="entry name" value="EZ_HEAT"/>
    <property type="match status" value="3"/>
</dbReference>
<gene>
    <name evidence="2" type="ORF">F4Y42_17155</name>
</gene>
<proteinExistence type="predicted"/>
<dbReference type="Gene3D" id="1.25.10.10">
    <property type="entry name" value="Leucine-rich Repeat Variant"/>
    <property type="match status" value="2"/>
</dbReference>
<dbReference type="SUPFAM" id="SSF48371">
    <property type="entry name" value="ARM repeat"/>
    <property type="match status" value="1"/>
</dbReference>
<feature type="compositionally biased region" description="Polar residues" evidence="1">
    <location>
        <begin position="1"/>
        <end position="15"/>
    </location>
</feature>
<dbReference type="InterPro" id="IPR004155">
    <property type="entry name" value="PBS_lyase_HEAT"/>
</dbReference>
<accession>A0A6B0YZU5</accession>
<dbReference type="Pfam" id="PF13646">
    <property type="entry name" value="HEAT_2"/>
    <property type="match status" value="2"/>
</dbReference>